<feature type="domain" description="SD-repeat containing protein B" evidence="6">
    <location>
        <begin position="50"/>
        <end position="108"/>
    </location>
</feature>
<dbReference type="PANTHER" id="PTHR36108:SF13">
    <property type="entry name" value="COLOSSIN-B-RELATED"/>
    <property type="match status" value="1"/>
</dbReference>
<evidence type="ECO:0000256" key="4">
    <source>
        <dbReference type="ARBA" id="ARBA00022729"/>
    </source>
</evidence>
<name>A0A5B9WF82_9BACT</name>
<dbReference type="Pfam" id="PF17210">
    <property type="entry name" value="SdrD_B"/>
    <property type="match status" value="3"/>
</dbReference>
<dbReference type="EMBL" id="CP042997">
    <property type="protein sequence ID" value="QEH38894.1"/>
    <property type="molecule type" value="Genomic_DNA"/>
</dbReference>
<evidence type="ECO:0000256" key="3">
    <source>
        <dbReference type="ARBA" id="ARBA00022525"/>
    </source>
</evidence>
<feature type="domain" description="SD-repeat containing protein B" evidence="6">
    <location>
        <begin position="888"/>
        <end position="964"/>
    </location>
</feature>
<evidence type="ECO:0000256" key="1">
    <source>
        <dbReference type="ARBA" id="ARBA00004613"/>
    </source>
</evidence>
<reference evidence="8 9" key="1">
    <citation type="submission" date="2019-08" db="EMBL/GenBank/DDBJ databases">
        <title>Deep-cultivation of Planctomycetes and their phenomic and genomic characterization uncovers novel biology.</title>
        <authorList>
            <person name="Wiegand S."/>
            <person name="Jogler M."/>
            <person name="Boedeker C."/>
            <person name="Pinto D."/>
            <person name="Vollmers J."/>
            <person name="Rivas-Marin E."/>
            <person name="Kohn T."/>
            <person name="Peeters S.H."/>
            <person name="Heuer A."/>
            <person name="Rast P."/>
            <person name="Oberbeckmann S."/>
            <person name="Bunk B."/>
            <person name="Jeske O."/>
            <person name="Meyerdierks A."/>
            <person name="Storesund J.E."/>
            <person name="Kallscheuer N."/>
            <person name="Luecker S."/>
            <person name="Lage O.M."/>
            <person name="Pohl T."/>
            <person name="Merkel B.J."/>
            <person name="Hornburger P."/>
            <person name="Mueller R.-W."/>
            <person name="Bruemmer F."/>
            <person name="Labrenz M."/>
            <person name="Spormann A.M."/>
            <person name="Op den Camp H."/>
            <person name="Overmann J."/>
            <person name="Amann R."/>
            <person name="Jetten M.S.M."/>
            <person name="Mascher T."/>
            <person name="Medema M.H."/>
            <person name="Devos D.P."/>
            <person name="Kaster A.-K."/>
            <person name="Ovreas L."/>
            <person name="Rohde M."/>
            <person name="Galperin M.Y."/>
            <person name="Jogler C."/>
        </authorList>
    </citation>
    <scope>NUCLEOTIDE SEQUENCE [LARGE SCALE GENOMIC DNA]</scope>
    <source>
        <strain evidence="8 9">OJF2</strain>
    </source>
</reference>
<evidence type="ECO:0000256" key="5">
    <source>
        <dbReference type="SAM" id="MobiDB-lite"/>
    </source>
</evidence>
<feature type="domain" description="DUF7507" evidence="7">
    <location>
        <begin position="622"/>
        <end position="708"/>
    </location>
</feature>
<feature type="domain" description="SD-repeat containing protein B" evidence="6">
    <location>
        <begin position="774"/>
        <end position="856"/>
    </location>
</feature>
<keyword evidence="9" id="KW-1185">Reference proteome</keyword>
<dbReference type="InterPro" id="IPR018247">
    <property type="entry name" value="EF_Hand_1_Ca_BS"/>
</dbReference>
<evidence type="ECO:0000313" key="9">
    <source>
        <dbReference type="Proteomes" id="UP000324233"/>
    </source>
</evidence>
<evidence type="ECO:0000259" key="7">
    <source>
        <dbReference type="Pfam" id="PF24346"/>
    </source>
</evidence>
<dbReference type="AlphaFoldDB" id="A0A5B9WF82"/>
<dbReference type="GO" id="GO:0005576">
    <property type="term" value="C:extracellular region"/>
    <property type="evidence" value="ECO:0007669"/>
    <property type="project" value="UniProtKB-SubCell"/>
</dbReference>
<accession>A0A5B9WF82</accession>
<dbReference type="SUPFAM" id="SSF117074">
    <property type="entry name" value="Hypothetical protein PA1324"/>
    <property type="match status" value="2"/>
</dbReference>
<sequence>MLALARKPSKMPRARRTRRDRLAPRVDACEGRLLMATGFLQGAVTVGTTGQGLAGATILLHRLDAAAADRTTTTDASGNYLFTGLDAGSYRLTETPPTGYVNASTEANSPLTPVTATTASSIDVRVGGGDGLTVSYPSHNKKVLTITNDGKTQPSLIGQSNITVNQPDIGSTSPLFSSICVDFFRDIFTGEQNLPYSMMPLSTALASIPSIKNPQNAGEIAYLYNHIASTWSTTPSGYVPVQEAAGFQLAIWELEYETSGTYNVLDGSFFAQGLTASSPEATYAQNFLNIAQGKDEEAVFLNGLSTSGRPGGSQGLIAPMMLNFVNAASPPAPGVTIQKFTNGVRDTDPNGSNLVIASPGAAITWTYDVANTGNVAFAKADVVVADSVDGLNPTLTGGDTNGNDMLDPGETWVYTATGTALDLSGTLPPSVVVVPGGDTGGTGATRPVYQNTGTVTITGTELTASDVSHYANPAPPPTPSVTIQKFTNGAHDTNPNGSDLVVLGPGAAVTWTYQVSNTGGVAFPKADVAVTDSVTGVTPAYTSGDVNNNGILDPNETWTYTATGTALDLSGTLPLAVKVVPGGDPNGTGNTRNVYENTGTVTVAAFSLTSSDVSHYANPAAPGITIQKLTNGVRDTDPNGNELVIVNPGAALTWTYDVANTGNVSFARANVAVSDSVSGVNPSYTSGDANGNGLLDPGETWVYTATGTALDLTGTLPPTVVVVPGGDPNGTGNTRNVYQNTGTVTVAGTSLAASDISHYANFPSAPPAPPVITIAGTVFHECNNNGVYEPALGETTLANVVVTLSGTDADGQSVSMTTTTDAVGHYAFDLTGLPGVYTVTMAVPSGYLDGKSTPGTAGGTAGTTTISNINLAESATGYNFAVLLPSSLSGVVYYDLNHDGAMGVTDFGIAHVVVTLTGTDDRGQAVTQKMTTGDDGTFSFTGLRPGAYQITRTQPGLFRRYQNTAGTLGGTATRDAIKGIDVPGCSSGTGYLFGELQQPTCRLRTLAFHVGRTFARQEAEYASNPTAFTRAHPNLAPSIAAGQIPWGKGTYPKASLARYWVPTLGTKVIRISDVYDRTKTAAARVTAKVASHAGAAKAAVVGKASTALRAVRNSATVKAAVAQASRVHAAIRRG</sequence>
<keyword evidence="4" id="KW-0732">Signal</keyword>
<dbReference type="InterPro" id="IPR033764">
    <property type="entry name" value="Sdr_B"/>
</dbReference>
<protein>
    <submittedName>
        <fullName evidence="8">Serine-aspartate repeat-containing protein D</fullName>
    </submittedName>
</protein>
<dbReference type="InterPro" id="IPR055354">
    <property type="entry name" value="DUF7507"/>
</dbReference>
<comment type="similarity">
    <text evidence="2">Belongs to the serine-aspartate repeat-containing protein (SDr) family.</text>
</comment>
<proteinExistence type="inferred from homology"/>
<dbReference type="PANTHER" id="PTHR36108">
    <property type="entry name" value="COLOSSIN-B-RELATED"/>
    <property type="match status" value="1"/>
</dbReference>
<dbReference type="RefSeq" id="WP_168222260.1">
    <property type="nucleotide sequence ID" value="NZ_CP042997.1"/>
</dbReference>
<evidence type="ECO:0000256" key="2">
    <source>
        <dbReference type="ARBA" id="ARBA00007257"/>
    </source>
</evidence>
<keyword evidence="3" id="KW-0964">Secreted</keyword>
<dbReference type="Proteomes" id="UP000324233">
    <property type="component" value="Chromosome"/>
</dbReference>
<comment type="subcellular location">
    <subcellularLocation>
        <location evidence="1">Secreted</location>
    </subcellularLocation>
</comment>
<gene>
    <name evidence="8" type="primary">sdrD_2</name>
    <name evidence="8" type="ORF">OJF2_75040</name>
</gene>
<dbReference type="Gene3D" id="2.60.40.10">
    <property type="entry name" value="Immunoglobulins"/>
    <property type="match status" value="3"/>
</dbReference>
<dbReference type="Pfam" id="PF24346">
    <property type="entry name" value="DUF7507"/>
    <property type="match status" value="2"/>
</dbReference>
<evidence type="ECO:0000259" key="6">
    <source>
        <dbReference type="Pfam" id="PF17210"/>
    </source>
</evidence>
<evidence type="ECO:0000313" key="8">
    <source>
        <dbReference type="EMBL" id="QEH38894.1"/>
    </source>
</evidence>
<feature type="region of interest" description="Disordered" evidence="5">
    <location>
        <begin position="1"/>
        <end position="21"/>
    </location>
</feature>
<dbReference type="InterPro" id="IPR013783">
    <property type="entry name" value="Ig-like_fold"/>
</dbReference>
<dbReference type="PROSITE" id="PS00018">
    <property type="entry name" value="EF_HAND_1"/>
    <property type="match status" value="1"/>
</dbReference>
<feature type="compositionally biased region" description="Basic residues" evidence="5">
    <location>
        <begin position="7"/>
        <end position="19"/>
    </location>
</feature>
<organism evidence="8 9">
    <name type="scientific">Aquisphaera giovannonii</name>
    <dbReference type="NCBI Taxonomy" id="406548"/>
    <lineage>
        <taxon>Bacteria</taxon>
        <taxon>Pseudomonadati</taxon>
        <taxon>Planctomycetota</taxon>
        <taxon>Planctomycetia</taxon>
        <taxon>Isosphaerales</taxon>
        <taxon>Isosphaeraceae</taxon>
        <taxon>Aquisphaera</taxon>
    </lineage>
</organism>
<dbReference type="KEGG" id="agv:OJF2_75040"/>
<dbReference type="SUPFAM" id="SSF49478">
    <property type="entry name" value="Cna protein B-type domain"/>
    <property type="match status" value="1"/>
</dbReference>
<feature type="domain" description="DUF7507" evidence="7">
    <location>
        <begin position="357"/>
        <end position="419"/>
    </location>
</feature>